<accession>A0AAW6TR76</accession>
<gene>
    <name evidence="1" type="ORF">QJ522_03885</name>
</gene>
<keyword evidence="2" id="KW-1185">Reference proteome</keyword>
<evidence type="ECO:0000313" key="2">
    <source>
        <dbReference type="Proteomes" id="UP001431776"/>
    </source>
</evidence>
<dbReference type="AlphaFoldDB" id="A0AAW6TR76"/>
<sequence>MAKLGPLFSGDIVNVSAWDDRDKESGYYKDYFANAASYSYTNYGGYRGFQGRPNEYALDLTGEVPDELKQRFDVVFNHTTLEHIFDVRKAFANLCELSRDIVIVVVPFAQVQHESEDWKDYWRFTPTCLRGLCEENGLTVIYEAQSPHRNSAVYLLSVASRHPNRWHGRLPPHQPIHMAGEWIGVTLFGQVRQAVLSGLQSVRRLKNAER</sequence>
<dbReference type="InterPro" id="IPR029063">
    <property type="entry name" value="SAM-dependent_MTases_sf"/>
</dbReference>
<name>A0AAW6TR76_9BACT</name>
<dbReference type="RefSeq" id="WP_349243586.1">
    <property type="nucleotide sequence ID" value="NZ_JASCXX010000003.1"/>
</dbReference>
<dbReference type="Gene3D" id="3.40.50.150">
    <property type="entry name" value="Vaccinia Virus protein VP39"/>
    <property type="match status" value="1"/>
</dbReference>
<organism evidence="1 2">
    <name type="scientific">Anaerobaca lacustris</name>
    <dbReference type="NCBI Taxonomy" id="3044600"/>
    <lineage>
        <taxon>Bacteria</taxon>
        <taxon>Pseudomonadati</taxon>
        <taxon>Planctomycetota</taxon>
        <taxon>Phycisphaerae</taxon>
        <taxon>Sedimentisphaerales</taxon>
        <taxon>Anaerobacaceae</taxon>
        <taxon>Anaerobaca</taxon>
    </lineage>
</organism>
<evidence type="ECO:0000313" key="1">
    <source>
        <dbReference type="EMBL" id="MDI6448177.1"/>
    </source>
</evidence>
<protein>
    <recommendedName>
        <fullName evidence="3">Methyltransferase domain-containing protein</fullName>
    </recommendedName>
</protein>
<dbReference type="EMBL" id="JASCXX010000003">
    <property type="protein sequence ID" value="MDI6448177.1"/>
    <property type="molecule type" value="Genomic_DNA"/>
</dbReference>
<dbReference type="SUPFAM" id="SSF53335">
    <property type="entry name" value="S-adenosyl-L-methionine-dependent methyltransferases"/>
    <property type="match status" value="1"/>
</dbReference>
<evidence type="ECO:0008006" key="3">
    <source>
        <dbReference type="Google" id="ProtNLM"/>
    </source>
</evidence>
<comment type="caution">
    <text evidence="1">The sequence shown here is derived from an EMBL/GenBank/DDBJ whole genome shotgun (WGS) entry which is preliminary data.</text>
</comment>
<proteinExistence type="predicted"/>
<reference evidence="1" key="1">
    <citation type="submission" date="2023-05" db="EMBL/GenBank/DDBJ databases">
        <title>Anaerotaeda fermentans gen. nov., sp. nov., a novel anaerobic planctomycete of the new family within the order Sedimentisphaerales isolated from Taman Peninsula, Russia.</title>
        <authorList>
            <person name="Khomyakova M.A."/>
            <person name="Merkel A.Y."/>
            <person name="Slobodkin A.I."/>
        </authorList>
    </citation>
    <scope>NUCLEOTIDE SEQUENCE</scope>
    <source>
        <strain evidence="1">M17dextr</strain>
    </source>
</reference>
<dbReference type="Proteomes" id="UP001431776">
    <property type="component" value="Unassembled WGS sequence"/>
</dbReference>